<dbReference type="Proteomes" id="UP001254564">
    <property type="component" value="Unassembled WGS sequence"/>
</dbReference>
<dbReference type="RefSeq" id="WP_309655534.1">
    <property type="nucleotide sequence ID" value="NZ_JARWAN010000007.1"/>
</dbReference>
<organism evidence="2 3">
    <name type="scientific">Vreelandella vilamensis</name>
    <dbReference type="NCBI Taxonomy" id="531309"/>
    <lineage>
        <taxon>Bacteria</taxon>
        <taxon>Pseudomonadati</taxon>
        <taxon>Pseudomonadota</taxon>
        <taxon>Gammaproteobacteria</taxon>
        <taxon>Oceanospirillales</taxon>
        <taxon>Halomonadaceae</taxon>
        <taxon>Vreelandella</taxon>
    </lineage>
</organism>
<evidence type="ECO:0000313" key="3">
    <source>
        <dbReference type="Proteomes" id="UP001254564"/>
    </source>
</evidence>
<protein>
    <submittedName>
        <fullName evidence="2">YqjK family protein</fullName>
    </submittedName>
</protein>
<gene>
    <name evidence="2" type="ORF">QC823_06445</name>
</gene>
<keyword evidence="1" id="KW-0175">Coiled coil</keyword>
<sequence length="102" mass="11818">MKSTDHKNTNNNVLSRAERKRELLNRLEQQRIDMMVESIRLKRAGAPLDATWQGIVRYKTPLTLLGGVVAWKLLRQPNRLLYVGKRALAGYVALKKIRRLTH</sequence>
<evidence type="ECO:0000313" key="2">
    <source>
        <dbReference type="EMBL" id="MDR5898623.1"/>
    </source>
</evidence>
<feature type="coiled-coil region" evidence="1">
    <location>
        <begin position="10"/>
        <end position="37"/>
    </location>
</feature>
<dbReference type="Pfam" id="PF13997">
    <property type="entry name" value="YqjK"/>
    <property type="match status" value="1"/>
</dbReference>
<accession>A0ABU1H2U4</accession>
<dbReference type="EMBL" id="JARWAN010000007">
    <property type="protein sequence ID" value="MDR5898623.1"/>
    <property type="molecule type" value="Genomic_DNA"/>
</dbReference>
<proteinExistence type="predicted"/>
<comment type="caution">
    <text evidence="2">The sequence shown here is derived from an EMBL/GenBank/DDBJ whole genome shotgun (WGS) entry which is preliminary data.</text>
</comment>
<dbReference type="InterPro" id="IPR025612">
    <property type="entry name" value="YqjK"/>
</dbReference>
<name>A0ABU1H2U4_9GAMM</name>
<reference evidence="2 3" key="1">
    <citation type="submission" date="2023-04" db="EMBL/GenBank/DDBJ databases">
        <title>A long-awaited taxogenomic arrangement of the family Halomonadaceae.</title>
        <authorList>
            <person name="De La Haba R."/>
            <person name="Chuvochina M."/>
            <person name="Wittouck S."/>
            <person name="Arahal D.R."/>
            <person name="Sanchez-Porro C."/>
            <person name="Hugenholtz P."/>
            <person name="Ventosa A."/>
        </authorList>
    </citation>
    <scope>NUCLEOTIDE SEQUENCE [LARGE SCALE GENOMIC DNA]</scope>
    <source>
        <strain evidence="2 3">DSM 21020</strain>
    </source>
</reference>
<evidence type="ECO:0000256" key="1">
    <source>
        <dbReference type="SAM" id="Coils"/>
    </source>
</evidence>
<keyword evidence="3" id="KW-1185">Reference proteome</keyword>